<evidence type="ECO:0000313" key="17">
    <source>
        <dbReference type="EMBL" id="CAF2331906.1"/>
    </source>
</evidence>
<feature type="region of interest" description="Disordered" evidence="13">
    <location>
        <begin position="452"/>
        <end position="502"/>
    </location>
</feature>
<evidence type="ECO:0000256" key="10">
    <source>
        <dbReference type="ARBA" id="ARBA00047899"/>
    </source>
</evidence>
<keyword evidence="14" id="KW-0472">Membrane</keyword>
<evidence type="ECO:0000259" key="15">
    <source>
        <dbReference type="PROSITE" id="PS50011"/>
    </source>
</evidence>
<evidence type="ECO:0000256" key="7">
    <source>
        <dbReference type="ARBA" id="ARBA00022777"/>
    </source>
</evidence>
<dbReference type="PANTHER" id="PTHR43895">
    <property type="entry name" value="CALCIUM/CALMODULIN-DEPENDENT PROTEIN KINASE KINASE-RELATED"/>
    <property type="match status" value="1"/>
</dbReference>
<dbReference type="FunFam" id="3.30.310.80:FF:000005">
    <property type="entry name" value="Non-specific serine/threonine protein kinase"/>
    <property type="match status" value="1"/>
</dbReference>
<evidence type="ECO:0000256" key="2">
    <source>
        <dbReference type="ARBA" id="ARBA00006234"/>
    </source>
</evidence>
<gene>
    <name evidence="17" type="ORF">DARMORV10_A10P15040.1</name>
</gene>
<dbReference type="Gene3D" id="1.10.510.10">
    <property type="entry name" value="Transferase(Phosphotransferase) domain 1"/>
    <property type="match status" value="1"/>
</dbReference>
<organism evidence="17">
    <name type="scientific">Brassica napus</name>
    <name type="common">Rape</name>
    <dbReference type="NCBI Taxonomy" id="3708"/>
    <lineage>
        <taxon>Eukaryota</taxon>
        <taxon>Viridiplantae</taxon>
        <taxon>Streptophyta</taxon>
        <taxon>Embryophyta</taxon>
        <taxon>Tracheophyta</taxon>
        <taxon>Spermatophyta</taxon>
        <taxon>Magnoliopsida</taxon>
        <taxon>eudicotyledons</taxon>
        <taxon>Gunneridae</taxon>
        <taxon>Pentapetalae</taxon>
        <taxon>rosids</taxon>
        <taxon>malvids</taxon>
        <taxon>Brassicales</taxon>
        <taxon>Brassicaceae</taxon>
        <taxon>Brassiceae</taxon>
        <taxon>Brassica</taxon>
    </lineage>
</organism>
<dbReference type="PROSITE" id="PS00108">
    <property type="entry name" value="PROTEIN_KINASE_ST"/>
    <property type="match status" value="1"/>
</dbReference>
<evidence type="ECO:0000256" key="11">
    <source>
        <dbReference type="ARBA" id="ARBA00048679"/>
    </source>
</evidence>
<comment type="catalytic activity">
    <reaction evidence="11">
        <text>L-seryl-[protein] + ATP = O-phospho-L-seryl-[protein] + ADP + H(+)</text>
        <dbReference type="Rhea" id="RHEA:17989"/>
        <dbReference type="Rhea" id="RHEA-COMP:9863"/>
        <dbReference type="Rhea" id="RHEA-COMP:11604"/>
        <dbReference type="ChEBI" id="CHEBI:15378"/>
        <dbReference type="ChEBI" id="CHEBI:29999"/>
        <dbReference type="ChEBI" id="CHEBI:30616"/>
        <dbReference type="ChEBI" id="CHEBI:83421"/>
        <dbReference type="ChEBI" id="CHEBI:456216"/>
        <dbReference type="EC" id="2.7.11.1"/>
    </reaction>
</comment>
<dbReference type="AlphaFoldDB" id="A0A817B0Z0"/>
<dbReference type="EMBL" id="HG994364">
    <property type="protein sequence ID" value="CAF2331906.1"/>
    <property type="molecule type" value="Genomic_DNA"/>
</dbReference>
<keyword evidence="8 12" id="KW-0067">ATP-binding</keyword>
<dbReference type="InterPro" id="IPR000719">
    <property type="entry name" value="Prot_kinase_dom"/>
</dbReference>
<keyword evidence="14" id="KW-1133">Transmembrane helix</keyword>
<protein>
    <recommendedName>
        <fullName evidence="3">non-specific serine/threonine protein kinase</fullName>
        <ecNumber evidence="3">2.7.11.1</ecNumber>
    </recommendedName>
</protein>
<dbReference type="Gene3D" id="3.30.310.80">
    <property type="entry name" value="Kinase associated domain 1, KA1"/>
    <property type="match status" value="1"/>
</dbReference>
<keyword evidence="6 12" id="KW-0547">Nucleotide-binding</keyword>
<dbReference type="InterPro" id="IPR017441">
    <property type="entry name" value="Protein_kinase_ATP_BS"/>
</dbReference>
<reference evidence="17" key="1">
    <citation type="submission" date="2021-01" db="EMBL/GenBank/DDBJ databases">
        <authorList>
            <consortium name="Genoscope - CEA"/>
            <person name="William W."/>
        </authorList>
    </citation>
    <scope>NUCLEOTIDE SEQUENCE</scope>
</reference>
<dbReference type="GO" id="GO:0005524">
    <property type="term" value="F:ATP binding"/>
    <property type="evidence" value="ECO:0007669"/>
    <property type="project" value="UniProtKB-UniRule"/>
</dbReference>
<dbReference type="PROSITE" id="PS50011">
    <property type="entry name" value="PROTEIN_KINASE_DOM"/>
    <property type="match status" value="1"/>
</dbReference>
<keyword evidence="4" id="KW-0723">Serine/threonine-protein kinase</keyword>
<feature type="binding site" evidence="12">
    <location>
        <position position="68"/>
    </location>
    <ligand>
        <name>ATP</name>
        <dbReference type="ChEBI" id="CHEBI:30616"/>
    </ligand>
</feature>
<evidence type="ECO:0000256" key="13">
    <source>
        <dbReference type="SAM" id="MobiDB-lite"/>
    </source>
</evidence>
<evidence type="ECO:0000256" key="5">
    <source>
        <dbReference type="ARBA" id="ARBA00022679"/>
    </source>
</evidence>
<feature type="domain" description="NAF" evidence="16">
    <location>
        <begin position="318"/>
        <end position="342"/>
    </location>
</feature>
<dbReference type="FunFam" id="3.30.200.20:FF:000096">
    <property type="entry name" value="Non-specific serine/threonine protein kinase"/>
    <property type="match status" value="1"/>
</dbReference>
<dbReference type="Pfam" id="PF00069">
    <property type="entry name" value="Pkinase"/>
    <property type="match status" value="1"/>
</dbReference>
<evidence type="ECO:0000256" key="9">
    <source>
        <dbReference type="ARBA" id="ARBA00023211"/>
    </source>
</evidence>
<dbReference type="EC" id="2.7.11.1" evidence="3"/>
<evidence type="ECO:0000256" key="6">
    <source>
        <dbReference type="ARBA" id="ARBA00022741"/>
    </source>
</evidence>
<feature type="compositionally biased region" description="Low complexity" evidence="13">
    <location>
        <begin position="473"/>
        <end position="488"/>
    </location>
</feature>
<dbReference type="PROSITE" id="PS00107">
    <property type="entry name" value="PROTEIN_KINASE_ATP"/>
    <property type="match status" value="1"/>
</dbReference>
<dbReference type="InterPro" id="IPR004041">
    <property type="entry name" value="NAF_dom"/>
</dbReference>
<feature type="domain" description="Protein kinase" evidence="15">
    <location>
        <begin position="39"/>
        <end position="291"/>
    </location>
</feature>
<dbReference type="Gene3D" id="3.30.200.20">
    <property type="entry name" value="Phosphorylase Kinase, domain 1"/>
    <property type="match status" value="1"/>
</dbReference>
<dbReference type="InterPro" id="IPR008271">
    <property type="entry name" value="Ser/Thr_kinase_AS"/>
</dbReference>
<evidence type="ECO:0000256" key="3">
    <source>
        <dbReference type="ARBA" id="ARBA00012513"/>
    </source>
</evidence>
<dbReference type="FunFam" id="1.10.510.10:FF:000279">
    <property type="entry name" value="Non-specific serine/threonine protein kinase"/>
    <property type="match status" value="1"/>
</dbReference>
<feature type="non-terminal residue" evidence="17">
    <location>
        <position position="1"/>
    </location>
</feature>
<accession>A0A817B0Z0</accession>
<comment type="cofactor">
    <cofactor evidence="1">
        <name>Mn(2+)</name>
        <dbReference type="ChEBI" id="CHEBI:29035"/>
    </cofactor>
</comment>
<dbReference type="GO" id="GO:0007165">
    <property type="term" value="P:signal transduction"/>
    <property type="evidence" value="ECO:0007669"/>
    <property type="project" value="InterPro"/>
</dbReference>
<dbReference type="InterPro" id="IPR018451">
    <property type="entry name" value="NAF/FISL_domain"/>
</dbReference>
<feature type="non-terminal residue" evidence="17">
    <location>
        <position position="502"/>
    </location>
</feature>
<dbReference type="GO" id="GO:0004674">
    <property type="term" value="F:protein serine/threonine kinase activity"/>
    <property type="evidence" value="ECO:0007669"/>
    <property type="project" value="UniProtKB-KW"/>
</dbReference>
<dbReference type="SMART" id="SM00220">
    <property type="entry name" value="S_TKc"/>
    <property type="match status" value="1"/>
</dbReference>
<evidence type="ECO:0000256" key="4">
    <source>
        <dbReference type="ARBA" id="ARBA00022527"/>
    </source>
</evidence>
<evidence type="ECO:0000256" key="8">
    <source>
        <dbReference type="ARBA" id="ARBA00022840"/>
    </source>
</evidence>
<name>A0A817B0Z0_BRANA</name>
<dbReference type="Proteomes" id="UP001295469">
    <property type="component" value="Chromosome A10"/>
</dbReference>
<feature type="transmembrane region" description="Helical" evidence="14">
    <location>
        <begin position="13"/>
        <end position="33"/>
    </location>
</feature>
<evidence type="ECO:0000259" key="16">
    <source>
        <dbReference type="PROSITE" id="PS50816"/>
    </source>
</evidence>
<evidence type="ECO:0000256" key="1">
    <source>
        <dbReference type="ARBA" id="ARBA00001936"/>
    </source>
</evidence>
<dbReference type="CDD" id="cd12195">
    <property type="entry name" value="CIPK_C"/>
    <property type="match status" value="1"/>
</dbReference>
<dbReference type="SUPFAM" id="SSF56112">
    <property type="entry name" value="Protein kinase-like (PK-like)"/>
    <property type="match status" value="1"/>
</dbReference>
<comment type="similarity">
    <text evidence="2">Belongs to the protein kinase superfamily. CAMK Ser/Thr protein kinase family. SNF1 subfamily.</text>
</comment>
<keyword evidence="5" id="KW-0808">Transferase</keyword>
<keyword evidence="9" id="KW-0464">Manganese</keyword>
<evidence type="ECO:0000256" key="12">
    <source>
        <dbReference type="PROSITE-ProRule" id="PRU10141"/>
    </source>
</evidence>
<keyword evidence="7" id="KW-0418">Kinase</keyword>
<dbReference type="Pfam" id="PF03822">
    <property type="entry name" value="NAF"/>
    <property type="match status" value="1"/>
</dbReference>
<proteinExistence type="inferred from homology"/>
<keyword evidence="14" id="KW-0812">Transmembrane</keyword>
<evidence type="ECO:0000256" key="14">
    <source>
        <dbReference type="SAM" id="Phobius"/>
    </source>
</evidence>
<dbReference type="PANTHER" id="PTHR43895:SF65">
    <property type="entry name" value="CBL-INTERACTING PROTEIN KINASE 21"/>
    <property type="match status" value="1"/>
</dbReference>
<comment type="catalytic activity">
    <reaction evidence="10">
        <text>L-threonyl-[protein] + ATP = O-phospho-L-threonyl-[protein] + ADP + H(+)</text>
        <dbReference type="Rhea" id="RHEA:46608"/>
        <dbReference type="Rhea" id="RHEA-COMP:11060"/>
        <dbReference type="Rhea" id="RHEA-COMP:11605"/>
        <dbReference type="ChEBI" id="CHEBI:15378"/>
        <dbReference type="ChEBI" id="CHEBI:30013"/>
        <dbReference type="ChEBI" id="CHEBI:30616"/>
        <dbReference type="ChEBI" id="CHEBI:61977"/>
        <dbReference type="ChEBI" id="CHEBI:456216"/>
        <dbReference type="EC" id="2.7.11.1"/>
    </reaction>
</comment>
<sequence length="502" mass="55739">SSLFIHKYDPSKLINIFVFLFFLSISEMGLFGTKKIGKYEIGRTIGEGNFAKVKLGYDTTNGTYVAVKIIDKSLVIQKGLESQVKREIRTMKLLNHPNIVQIHEVIGTKTKICIVMEYVAGGQLSDKLERHRMKESDARKLFHQLIDAVDYCHNRGVYHRDLKPQNLLIDSKGNLKVSDFGLSAVPKSGDMLSTACGSPCYIAPELIMNKGYSGAAVDVWSCGVILFELLAGYPPFDDHTLPVLYKKILRADYAFPPGFTGEQKRLIFNILDPNPQTRITLAEIIIQDSWFKLGYTPAYHQVSDSVKENVAEINAATASSNFINAFQIIAMSSDLDLSGLFEEQDDKRYKTRIGSKNTAQETIKKIEAAAIDVSLSVERIKHFKVKIQPKEIRSRSSYDLLSAEVIEVTPTNCVIEISKSAGELRLYMEFCQSLSSLLTAEELPSTIHECTANPGAQLEPLPRTSSHHMGQLNGSTSSSNASGSPTMSRSSLAYHPKPVETN</sequence>
<dbReference type="InterPro" id="IPR011009">
    <property type="entry name" value="Kinase-like_dom_sf"/>
</dbReference>
<dbReference type="PROSITE" id="PS50816">
    <property type="entry name" value="NAF"/>
    <property type="match status" value="1"/>
</dbReference>